<organism evidence="2 3">
    <name type="scientific">Reinekea forsetii</name>
    <dbReference type="NCBI Taxonomy" id="1336806"/>
    <lineage>
        <taxon>Bacteria</taxon>
        <taxon>Pseudomonadati</taxon>
        <taxon>Pseudomonadota</taxon>
        <taxon>Gammaproteobacteria</taxon>
        <taxon>Oceanospirillales</taxon>
        <taxon>Saccharospirillaceae</taxon>
        <taxon>Reinekea</taxon>
    </lineage>
</organism>
<dbReference type="Proteomes" id="UP000229757">
    <property type="component" value="Chromosome"/>
</dbReference>
<keyword evidence="3" id="KW-1185">Reference proteome</keyword>
<dbReference type="KEGG" id="rfo:REIFOR_00227"/>
<keyword evidence="1" id="KW-0812">Transmembrane</keyword>
<name>A0A2K8KQ01_9GAMM</name>
<sequence>MKWLFLLIIIIAVVMLGAAMVFIDAGILRDAVICVLGALLGFLIAFRMQAHYTLLRDD</sequence>
<feature type="transmembrane region" description="Helical" evidence="1">
    <location>
        <begin position="28"/>
        <end position="46"/>
    </location>
</feature>
<evidence type="ECO:0000256" key="1">
    <source>
        <dbReference type="SAM" id="Phobius"/>
    </source>
</evidence>
<keyword evidence="1" id="KW-0472">Membrane</keyword>
<reference evidence="2 3" key="1">
    <citation type="journal article" date="2017" name="Environ. Microbiol.">
        <title>Genomic and physiological analyses of 'Reinekea forsetii' reveal a versatile opportunistic lifestyle during spring algae blooms.</title>
        <authorList>
            <person name="Avci B."/>
            <person name="Hahnke R.L."/>
            <person name="Chafee M."/>
            <person name="Fischer T."/>
            <person name="Gruber-Vodicka H."/>
            <person name="Tegetmeyer H.E."/>
            <person name="Harder J."/>
            <person name="Fuchs B.M."/>
            <person name="Amann R.I."/>
            <person name="Teeling H."/>
        </authorList>
    </citation>
    <scope>NUCLEOTIDE SEQUENCE [LARGE SCALE GENOMIC DNA]</scope>
    <source>
        <strain evidence="2 3">Hel1_31_D35</strain>
    </source>
</reference>
<evidence type="ECO:0000313" key="3">
    <source>
        <dbReference type="Proteomes" id="UP000229757"/>
    </source>
</evidence>
<proteinExistence type="predicted"/>
<dbReference type="OrthoDB" id="9925887at2"/>
<evidence type="ECO:0000313" key="2">
    <source>
        <dbReference type="EMBL" id="ATX75404.1"/>
    </source>
</evidence>
<accession>A0A2K8KQ01</accession>
<protein>
    <submittedName>
        <fullName evidence="2">Uncharacterized protein</fullName>
    </submittedName>
</protein>
<keyword evidence="1" id="KW-1133">Transmembrane helix</keyword>
<gene>
    <name evidence="2" type="ORF">REIFOR_00227</name>
</gene>
<dbReference type="AlphaFoldDB" id="A0A2K8KQ01"/>
<dbReference type="RefSeq" id="WP_158524256.1">
    <property type="nucleotide sequence ID" value="NZ_CP011797.1"/>
</dbReference>
<dbReference type="EMBL" id="CP011797">
    <property type="protein sequence ID" value="ATX75404.1"/>
    <property type="molecule type" value="Genomic_DNA"/>
</dbReference>